<evidence type="ECO:0000313" key="5">
    <source>
        <dbReference type="EMBL" id="GBF95772.1"/>
    </source>
</evidence>
<protein>
    <submittedName>
        <fullName evidence="5">Uncharacterized protein</fullName>
    </submittedName>
</protein>
<dbReference type="InParanoid" id="A0A2V0P9Z8"/>
<dbReference type="PANTHER" id="PTHR22904">
    <property type="entry name" value="TPR REPEAT CONTAINING PROTEIN"/>
    <property type="match status" value="1"/>
</dbReference>
<feature type="region of interest" description="Disordered" evidence="4">
    <location>
        <begin position="368"/>
        <end position="390"/>
    </location>
</feature>
<feature type="compositionally biased region" description="Low complexity" evidence="4">
    <location>
        <begin position="218"/>
        <end position="229"/>
    </location>
</feature>
<name>A0A2V0P9Z8_9CHLO</name>
<gene>
    <name evidence="5" type="ORF">Rsub_08208</name>
</gene>
<keyword evidence="2 3" id="KW-0802">TPR repeat</keyword>
<dbReference type="InterPro" id="IPR011990">
    <property type="entry name" value="TPR-like_helical_dom_sf"/>
</dbReference>
<organism evidence="5 6">
    <name type="scientific">Raphidocelis subcapitata</name>
    <dbReference type="NCBI Taxonomy" id="307507"/>
    <lineage>
        <taxon>Eukaryota</taxon>
        <taxon>Viridiplantae</taxon>
        <taxon>Chlorophyta</taxon>
        <taxon>core chlorophytes</taxon>
        <taxon>Chlorophyceae</taxon>
        <taxon>CS clade</taxon>
        <taxon>Sphaeropleales</taxon>
        <taxon>Selenastraceae</taxon>
        <taxon>Raphidocelis</taxon>
    </lineage>
</organism>
<dbReference type="SUPFAM" id="SSF53335">
    <property type="entry name" value="S-adenosyl-L-methionine-dependent methyltransferases"/>
    <property type="match status" value="1"/>
</dbReference>
<dbReference type="Proteomes" id="UP000247498">
    <property type="component" value="Unassembled WGS sequence"/>
</dbReference>
<dbReference type="AlphaFoldDB" id="A0A2V0P9Z8"/>
<evidence type="ECO:0000256" key="4">
    <source>
        <dbReference type="SAM" id="MobiDB-lite"/>
    </source>
</evidence>
<dbReference type="Gene3D" id="3.40.50.150">
    <property type="entry name" value="Vaccinia Virus protein VP39"/>
    <property type="match status" value="2"/>
</dbReference>
<accession>A0A2V0P9Z8</accession>
<evidence type="ECO:0000256" key="1">
    <source>
        <dbReference type="ARBA" id="ARBA00022737"/>
    </source>
</evidence>
<dbReference type="PANTHER" id="PTHR22904:SF523">
    <property type="entry name" value="STRESS-INDUCED-PHOSPHOPROTEIN 1"/>
    <property type="match status" value="1"/>
</dbReference>
<evidence type="ECO:0000313" key="6">
    <source>
        <dbReference type="Proteomes" id="UP000247498"/>
    </source>
</evidence>
<dbReference type="InterPro" id="IPR019734">
    <property type="entry name" value="TPR_rpt"/>
</dbReference>
<evidence type="ECO:0000256" key="2">
    <source>
        <dbReference type="ARBA" id="ARBA00022803"/>
    </source>
</evidence>
<dbReference type="GO" id="GO:0051879">
    <property type="term" value="F:Hsp90 protein binding"/>
    <property type="evidence" value="ECO:0007669"/>
    <property type="project" value="TreeGrafter"/>
</dbReference>
<dbReference type="SMART" id="SM00028">
    <property type="entry name" value="TPR"/>
    <property type="match status" value="3"/>
</dbReference>
<keyword evidence="1" id="KW-0677">Repeat</keyword>
<keyword evidence="6" id="KW-1185">Reference proteome</keyword>
<reference evidence="5 6" key="1">
    <citation type="journal article" date="2018" name="Sci. Rep.">
        <title>Raphidocelis subcapitata (=Pseudokirchneriella subcapitata) provides an insight into genome evolution and environmental adaptations in the Sphaeropleales.</title>
        <authorList>
            <person name="Suzuki S."/>
            <person name="Yamaguchi H."/>
            <person name="Nakajima N."/>
            <person name="Kawachi M."/>
        </authorList>
    </citation>
    <scope>NUCLEOTIDE SEQUENCE [LARGE SCALE GENOMIC DNA]</scope>
    <source>
        <strain evidence="5 6">NIES-35</strain>
    </source>
</reference>
<feature type="region of interest" description="Disordered" evidence="4">
    <location>
        <begin position="182"/>
        <end position="233"/>
    </location>
</feature>
<dbReference type="InterPro" id="IPR029063">
    <property type="entry name" value="SAM-dependent_MTases_sf"/>
</dbReference>
<dbReference type="PROSITE" id="PS50005">
    <property type="entry name" value="TPR"/>
    <property type="match status" value="2"/>
</dbReference>
<dbReference type="STRING" id="307507.A0A2V0P9Z8"/>
<dbReference type="OrthoDB" id="2335338at2759"/>
<dbReference type="EMBL" id="BDRX01000070">
    <property type="protein sequence ID" value="GBF95772.1"/>
    <property type="molecule type" value="Genomic_DNA"/>
</dbReference>
<proteinExistence type="predicted"/>
<dbReference type="Gene3D" id="1.25.40.10">
    <property type="entry name" value="Tetratricopeptide repeat domain"/>
    <property type="match status" value="1"/>
</dbReference>
<evidence type="ECO:0000256" key="3">
    <source>
        <dbReference type="PROSITE-ProRule" id="PRU00339"/>
    </source>
</evidence>
<sequence>MAALPELQAALRARGNAAFKSRAYLDAVDCYSQALALAPGDRALLANRSAAHLAAGALDEALADAQAVTAQHPAWAKGWYRLGRALAAAELWSDAAAALRRAAALDPASAAAGVAPLLAEASARADAAARRAAAAVALTARHVAWARRAAREASARRELLGQVQRGMAAFEWEPEDFEWRPTWLAPPDHGPSSGRDLRCAAASTSGVSGSGSGPAGKPPASGGRTAAAAAPPPQGDLRLVAGLTVALADLESPARGAALAGDGAALDWYARALATALRARGGAPCAGDDAAVLVLGGGGGGLLALAAAAAGARHVTVIERTPLGARAARALLDANAAALEAAGCAVELAPAPLERCYGAAAGGGWPAAPLPERRGGGDGGGQAPDGGPPLHILRSPPAGLVVTDLAADASLLGLGLLRALQLAASHGLAAPGARLVPERVAVMGAPAECCVPGAGGFDLEAALRRFKWHPGLAPADLAGEPGLRLLSAPARLAELPLERLLSAAAAVAARAPPHQGAAGGCGVPAAAPPPLERAALRALRGSARVEAAGPGGRCHAAALWIQLHAPGAGALAPPLPTARDGGGSGPAGGGVAVSGSLRGALSYLSAPVDFQPGAAAVLSLAPAQEGCSLAAAVRPAGAGAVAAAAPGPRHALLPAWHWPMLADAARNGAYDTAIRSAVAARRGARVLDIGAGSGLLSLMAARPRVDL</sequence>
<feature type="repeat" description="TPR" evidence="3">
    <location>
        <begin position="76"/>
        <end position="109"/>
    </location>
</feature>
<feature type="repeat" description="TPR" evidence="3">
    <location>
        <begin position="8"/>
        <end position="41"/>
    </location>
</feature>
<dbReference type="SUPFAM" id="SSF48452">
    <property type="entry name" value="TPR-like"/>
    <property type="match status" value="1"/>
</dbReference>
<comment type="caution">
    <text evidence="5">The sequence shown here is derived from an EMBL/GenBank/DDBJ whole genome shotgun (WGS) entry which is preliminary data.</text>
</comment>